<dbReference type="InterPro" id="IPR032821">
    <property type="entry name" value="PKS_assoc"/>
</dbReference>
<dbReference type="OrthoDB" id="9778690at2"/>
<dbReference type="FunFam" id="3.40.47.10:FF:000019">
    <property type="entry name" value="Polyketide synthase type I"/>
    <property type="match status" value="1"/>
</dbReference>
<dbReference type="InterPro" id="IPR036736">
    <property type="entry name" value="ACP-like_sf"/>
</dbReference>
<dbReference type="InterPro" id="IPR050091">
    <property type="entry name" value="PKS_NRPS_Biosynth_Enz"/>
</dbReference>
<dbReference type="Pfam" id="PF00550">
    <property type="entry name" value="PP-binding"/>
    <property type="match status" value="1"/>
</dbReference>
<dbReference type="SMART" id="SM00827">
    <property type="entry name" value="PKS_AT"/>
    <property type="match status" value="1"/>
</dbReference>
<organism evidence="7 8">
    <name type="scientific">Solihabitans fulvus</name>
    <dbReference type="NCBI Taxonomy" id="1892852"/>
    <lineage>
        <taxon>Bacteria</taxon>
        <taxon>Bacillati</taxon>
        <taxon>Actinomycetota</taxon>
        <taxon>Actinomycetes</taxon>
        <taxon>Pseudonocardiales</taxon>
        <taxon>Pseudonocardiaceae</taxon>
        <taxon>Solihabitans</taxon>
    </lineage>
</organism>
<keyword evidence="2" id="KW-0597">Phosphoprotein</keyword>
<comment type="caution">
    <text evidence="7">The sequence shown here is derived from an EMBL/GenBank/DDBJ whole genome shotgun (WGS) entry which is preliminary data.</text>
</comment>
<reference evidence="7 8" key="2">
    <citation type="submission" date="2019-09" db="EMBL/GenBank/DDBJ databases">
        <authorList>
            <person name="Jin C."/>
        </authorList>
    </citation>
    <scope>NUCLEOTIDE SEQUENCE [LARGE SCALE GENOMIC DNA]</scope>
    <source>
        <strain evidence="7 8">AN110305</strain>
    </source>
</reference>
<feature type="domain" description="Ketosynthase family 3 (KS3)" evidence="6">
    <location>
        <begin position="29"/>
        <end position="444"/>
    </location>
</feature>
<dbReference type="EMBL" id="VUOB01000005">
    <property type="protein sequence ID" value="KAA2265763.1"/>
    <property type="molecule type" value="Genomic_DNA"/>
</dbReference>
<dbReference type="InterPro" id="IPR020806">
    <property type="entry name" value="PKS_PP-bd"/>
</dbReference>
<dbReference type="SUPFAM" id="SSF53901">
    <property type="entry name" value="Thiolase-like"/>
    <property type="match status" value="1"/>
</dbReference>
<dbReference type="InterPro" id="IPR016039">
    <property type="entry name" value="Thiolase-like"/>
</dbReference>
<dbReference type="Gene3D" id="3.40.366.10">
    <property type="entry name" value="Malonyl-Coenzyme A Acyl Carrier Protein, domain 2"/>
    <property type="match status" value="2"/>
</dbReference>
<evidence type="ECO:0000256" key="1">
    <source>
        <dbReference type="ARBA" id="ARBA00022450"/>
    </source>
</evidence>
<dbReference type="SUPFAM" id="SSF52151">
    <property type="entry name" value="FabD/lysophospholipase-like"/>
    <property type="match status" value="1"/>
</dbReference>
<evidence type="ECO:0000256" key="3">
    <source>
        <dbReference type="ARBA" id="ARBA00022679"/>
    </source>
</evidence>
<protein>
    <submittedName>
        <fullName evidence="7">Acyltransferase domain-containing protein</fullName>
    </submittedName>
</protein>
<feature type="region of interest" description="Disordered" evidence="4">
    <location>
        <begin position="944"/>
        <end position="980"/>
    </location>
</feature>
<dbReference type="GO" id="GO:0006633">
    <property type="term" value="P:fatty acid biosynthetic process"/>
    <property type="evidence" value="ECO:0007669"/>
    <property type="project" value="TreeGrafter"/>
</dbReference>
<dbReference type="PROSITE" id="PS50075">
    <property type="entry name" value="CARRIER"/>
    <property type="match status" value="1"/>
</dbReference>
<feature type="compositionally biased region" description="Basic and acidic residues" evidence="4">
    <location>
        <begin position="971"/>
        <end position="980"/>
    </location>
</feature>
<dbReference type="InterPro" id="IPR016035">
    <property type="entry name" value="Acyl_Trfase/lysoPLipase"/>
</dbReference>
<keyword evidence="8" id="KW-1185">Reference proteome</keyword>
<dbReference type="Pfam" id="PF00109">
    <property type="entry name" value="ketoacyl-synt"/>
    <property type="match status" value="1"/>
</dbReference>
<dbReference type="InterPro" id="IPR001227">
    <property type="entry name" value="Ac_transferase_dom_sf"/>
</dbReference>
<dbReference type="InterPro" id="IPR009081">
    <property type="entry name" value="PP-bd_ACP"/>
</dbReference>
<dbReference type="Proteomes" id="UP000323454">
    <property type="component" value="Unassembled WGS sequence"/>
</dbReference>
<dbReference type="Pfam" id="PF16197">
    <property type="entry name" value="KAsynt_C_assoc"/>
    <property type="match status" value="1"/>
</dbReference>
<keyword evidence="3 7" id="KW-0808">Transferase</keyword>
<evidence type="ECO:0000259" key="6">
    <source>
        <dbReference type="PROSITE" id="PS52004"/>
    </source>
</evidence>
<evidence type="ECO:0000313" key="7">
    <source>
        <dbReference type="EMBL" id="KAA2265763.1"/>
    </source>
</evidence>
<dbReference type="InterPro" id="IPR014043">
    <property type="entry name" value="Acyl_transferase_dom"/>
</dbReference>
<dbReference type="AlphaFoldDB" id="A0A5B2XQQ9"/>
<evidence type="ECO:0000313" key="8">
    <source>
        <dbReference type="Proteomes" id="UP000323454"/>
    </source>
</evidence>
<reference evidence="7 8" key="1">
    <citation type="submission" date="2019-09" db="EMBL/GenBank/DDBJ databases">
        <title>Goodfellowia gen. nov., a new genus of the Pseudonocardineae related to Actinoalloteichus, containing Goodfellowia coeruleoviolacea gen. nov., comb. nov. gen. nov., comb. nov.</title>
        <authorList>
            <person name="Labeda D."/>
        </authorList>
    </citation>
    <scope>NUCLEOTIDE SEQUENCE [LARGE SCALE GENOMIC DNA]</scope>
    <source>
        <strain evidence="7 8">AN110305</strain>
    </source>
</reference>
<dbReference type="GO" id="GO:0031177">
    <property type="term" value="F:phosphopantetheine binding"/>
    <property type="evidence" value="ECO:0007669"/>
    <property type="project" value="InterPro"/>
</dbReference>
<keyword evidence="7" id="KW-0012">Acyltransferase</keyword>
<proteinExistence type="predicted"/>
<evidence type="ECO:0000259" key="5">
    <source>
        <dbReference type="PROSITE" id="PS50075"/>
    </source>
</evidence>
<feature type="domain" description="Carrier" evidence="5">
    <location>
        <begin position="820"/>
        <end position="895"/>
    </location>
</feature>
<dbReference type="GO" id="GO:0004312">
    <property type="term" value="F:fatty acid synthase activity"/>
    <property type="evidence" value="ECO:0007669"/>
    <property type="project" value="TreeGrafter"/>
</dbReference>
<dbReference type="InterPro" id="IPR014030">
    <property type="entry name" value="Ketoacyl_synth_N"/>
</dbReference>
<dbReference type="PROSITE" id="PS52004">
    <property type="entry name" value="KS3_2"/>
    <property type="match status" value="1"/>
</dbReference>
<dbReference type="Gene3D" id="3.40.47.10">
    <property type="match status" value="1"/>
</dbReference>
<dbReference type="InterPro" id="IPR014031">
    <property type="entry name" value="Ketoacyl_synth_C"/>
</dbReference>
<dbReference type="SMART" id="SM00823">
    <property type="entry name" value="PKS_PP"/>
    <property type="match status" value="1"/>
</dbReference>
<name>A0A5B2XQQ9_9PSEU</name>
<evidence type="ECO:0000256" key="2">
    <source>
        <dbReference type="ARBA" id="ARBA00022553"/>
    </source>
</evidence>
<dbReference type="Pfam" id="PF02801">
    <property type="entry name" value="Ketoacyl-synt_C"/>
    <property type="match status" value="1"/>
</dbReference>
<keyword evidence="1" id="KW-0596">Phosphopantetheine</keyword>
<dbReference type="SMART" id="SM01294">
    <property type="entry name" value="PKS_PP_betabranch"/>
    <property type="match status" value="1"/>
</dbReference>
<dbReference type="PANTHER" id="PTHR43775">
    <property type="entry name" value="FATTY ACID SYNTHASE"/>
    <property type="match status" value="1"/>
</dbReference>
<accession>A0A5B2XQQ9</accession>
<evidence type="ECO:0000256" key="4">
    <source>
        <dbReference type="SAM" id="MobiDB-lite"/>
    </source>
</evidence>
<dbReference type="InterPro" id="IPR020841">
    <property type="entry name" value="PKS_Beta-ketoAc_synthase_dom"/>
</dbReference>
<dbReference type="Pfam" id="PF00698">
    <property type="entry name" value="Acyl_transf_1"/>
    <property type="match status" value="1"/>
</dbReference>
<dbReference type="SUPFAM" id="SSF47336">
    <property type="entry name" value="ACP-like"/>
    <property type="match status" value="1"/>
</dbReference>
<dbReference type="PANTHER" id="PTHR43775:SF37">
    <property type="entry name" value="SI:DKEY-61P9.11"/>
    <property type="match status" value="1"/>
</dbReference>
<dbReference type="Gene3D" id="1.10.1200.10">
    <property type="entry name" value="ACP-like"/>
    <property type="match status" value="1"/>
</dbReference>
<dbReference type="Gene3D" id="3.30.70.3290">
    <property type="match status" value="1"/>
</dbReference>
<dbReference type="SMART" id="SM00825">
    <property type="entry name" value="PKS_KS"/>
    <property type="match status" value="1"/>
</dbReference>
<sequence>MPRSDGGPLTALPARGARRYRGTVRMRTDESIAIVGCSCRFPKAADLDSFWELLTAGRDAITEVPEGRWPSGQAPHARAGGFLDDVDLFDADFFGISPNEAAAMDPQQRLILELAWEAMEDAAIVPASLRGSGCGVFIGAAADDYSAMVALGGPAAITRHSLTGLHRGIIANRVSFTLGLHGPSLAVDTGQSSSAVAVHLACRSILGGECALAVAGGVNLNLVAGSALRAERFGALSPDGRCHTFDARANGYVRGEGGGVIVLKPLSDALADGDRVYCVVLGSAVNSDGDKDSLAVPNQLAQEAVLRAACARAAVDPASIQYVELHGTGTRVGDPVEAAALGGALGAGRDAGRPLLVGSVKTNIGHLEGAAGIAGVLKAALCIRRREIPPSLNFVTPNPDIPLDRLNLAVRSTGGPWPRPDEPLLAGVSSFGMGGTNCHLLLGQAPGAAVEAPGEVGPLLAWPISARSRGALRGQAARLSDFLAARSDLGLADVGFSLASTRSSFEHRAVVVARTRADFLRGLADLARGAPSPAVLDGRCDAPSGPGFVFSGQDTGWAAAAWLRLRDVSVFRREVLACAEAVDAHSDLSLADLLRHEPVDRDEVAQPLRLAVMLGLAALWRSVGVRPDAVVGRGIGEVAAARAAGALSIEDAARLAVWRGREAAEPPGVRPRPAEVAVYSAVTGERLAATDLDSGHWSRALGEHTRFERALGAMANDGHPVLIEIGPRTLNANQAPVAVAMEGGGWQEFLRAAARAHVRGTTVAWQVVNAEFGGRRVPLPTYAFQRERHWLACDPAGPPAPVEAPQPAGVPAASGPVRAGSVREVVLDAAAATLGHRQLAAGDATRTFKDLGFDSHAALELRDRVGDVTGLRLPASLVFDHPTPAALADHLRDRLAATEPAPAAASLDAALHTIGAAVAGLTVDDERAAVRARLLELVWRLDEEGAGTENGTDEELLATLEREFGPPPGPPHDRGDPHGE</sequence>
<dbReference type="CDD" id="cd00833">
    <property type="entry name" value="PKS"/>
    <property type="match status" value="1"/>
</dbReference>
<gene>
    <name evidence="7" type="ORF">F0L68_04165</name>
</gene>